<comment type="caution">
    <text evidence="2">The sequence shown here is derived from an EMBL/GenBank/DDBJ whole genome shotgun (WGS) entry which is preliminary data.</text>
</comment>
<dbReference type="EMBL" id="JAHFYH010000034">
    <property type="protein sequence ID" value="KAH0221075.1"/>
    <property type="molecule type" value="Genomic_DNA"/>
</dbReference>
<proteinExistence type="predicted"/>
<dbReference type="Proteomes" id="UP000767238">
    <property type="component" value="Unassembled WGS sequence"/>
</dbReference>
<gene>
    <name evidence="2" type="ORF">KCV03_g5195</name>
</gene>
<protein>
    <recommendedName>
        <fullName evidence="4">P-loop containing nucleoside triphosphate hydrolase protein</fullName>
    </recommendedName>
</protein>
<dbReference type="PANTHER" id="PTHR36978">
    <property type="entry name" value="P-LOOP CONTAINING NUCLEOTIDE TRIPHOSPHATE HYDROLASE"/>
    <property type="match status" value="1"/>
</dbReference>
<dbReference type="Pfam" id="PF17784">
    <property type="entry name" value="Sulfotransfer_4"/>
    <property type="match status" value="1"/>
</dbReference>
<feature type="compositionally biased region" description="Gly residues" evidence="1">
    <location>
        <begin position="266"/>
        <end position="276"/>
    </location>
</feature>
<evidence type="ECO:0000256" key="1">
    <source>
        <dbReference type="SAM" id="MobiDB-lite"/>
    </source>
</evidence>
<name>A0A9P8GIA9_AURME</name>
<reference evidence="2" key="1">
    <citation type="journal article" date="2021" name="J Fungi (Basel)">
        <title>Virulence traits and population genomics of the black yeast Aureobasidium melanogenum.</title>
        <authorList>
            <person name="Cernosa A."/>
            <person name="Sun X."/>
            <person name="Gostincar C."/>
            <person name="Fang C."/>
            <person name="Gunde-Cimerman N."/>
            <person name="Song Z."/>
        </authorList>
    </citation>
    <scope>NUCLEOTIDE SEQUENCE</scope>
    <source>
        <strain evidence="2">EXF-8016</strain>
    </source>
</reference>
<dbReference type="InterPro" id="IPR040632">
    <property type="entry name" value="Sulfotransfer_4"/>
</dbReference>
<sequence length="315" mass="34900">MATKNNLSLKEKYPEIYAQTNIDRTGRERVVPMEVLSLGLGRTGTMSMKAAYEILGYPTYHYVSMMENPPDLDLWLSALRRKYSPHPDDKPFTVAEWNALLGHVSAVTDSPINAFGPELITAYPHAKVVLVEREVESWYKSFEKNVISSFAAPMTRILVKLDPGFIGKQGRIGEFLMHGYWQASSFDDWKKKARQGYLEHNTLIKKLVPKERLLVYKLGSGWAPLCEFLGKEIPEVEFPRVNETEELQERIQLLSNESSVKVEQGEGSGGGSGGGVPPNSPAKTAGTDGSVGVVSPWGHTLRSGGSAEKAPNPHR</sequence>
<feature type="non-terminal residue" evidence="2">
    <location>
        <position position="1"/>
    </location>
</feature>
<organism evidence="2 3">
    <name type="scientific">Aureobasidium melanogenum</name>
    <name type="common">Aureobasidium pullulans var. melanogenum</name>
    <dbReference type="NCBI Taxonomy" id="46634"/>
    <lineage>
        <taxon>Eukaryota</taxon>
        <taxon>Fungi</taxon>
        <taxon>Dikarya</taxon>
        <taxon>Ascomycota</taxon>
        <taxon>Pezizomycotina</taxon>
        <taxon>Dothideomycetes</taxon>
        <taxon>Dothideomycetidae</taxon>
        <taxon>Dothideales</taxon>
        <taxon>Saccotheciaceae</taxon>
        <taxon>Aureobasidium</taxon>
    </lineage>
</organism>
<dbReference type="Gene3D" id="3.40.50.300">
    <property type="entry name" value="P-loop containing nucleotide triphosphate hydrolases"/>
    <property type="match status" value="1"/>
</dbReference>
<evidence type="ECO:0008006" key="4">
    <source>
        <dbReference type="Google" id="ProtNLM"/>
    </source>
</evidence>
<dbReference type="SUPFAM" id="SSF52540">
    <property type="entry name" value="P-loop containing nucleoside triphosphate hydrolases"/>
    <property type="match status" value="1"/>
</dbReference>
<accession>A0A9P8GIA9</accession>
<feature type="region of interest" description="Disordered" evidence="1">
    <location>
        <begin position="255"/>
        <end position="315"/>
    </location>
</feature>
<evidence type="ECO:0000313" key="3">
    <source>
        <dbReference type="Proteomes" id="UP000767238"/>
    </source>
</evidence>
<dbReference type="PANTHER" id="PTHR36978:SF4">
    <property type="entry name" value="P-LOOP CONTAINING NUCLEOSIDE TRIPHOSPHATE HYDROLASE PROTEIN"/>
    <property type="match status" value="1"/>
</dbReference>
<reference evidence="2" key="2">
    <citation type="submission" date="2021-08" db="EMBL/GenBank/DDBJ databases">
        <authorList>
            <person name="Gostincar C."/>
            <person name="Sun X."/>
            <person name="Song Z."/>
            <person name="Gunde-Cimerman N."/>
        </authorList>
    </citation>
    <scope>NUCLEOTIDE SEQUENCE</scope>
    <source>
        <strain evidence="2">EXF-8016</strain>
    </source>
</reference>
<dbReference type="OrthoDB" id="408152at2759"/>
<dbReference type="AlphaFoldDB" id="A0A9P8GIA9"/>
<dbReference type="InterPro" id="IPR027417">
    <property type="entry name" value="P-loop_NTPase"/>
</dbReference>
<evidence type="ECO:0000313" key="2">
    <source>
        <dbReference type="EMBL" id="KAH0221075.1"/>
    </source>
</evidence>